<proteinExistence type="predicted"/>
<evidence type="ECO:0000313" key="3">
    <source>
        <dbReference type="Proteomes" id="UP001472677"/>
    </source>
</evidence>
<gene>
    <name evidence="2" type="ORF">V6N12_062811</name>
</gene>
<name>A0ABR2F9X4_9ROSI</name>
<dbReference type="EMBL" id="JBBPBM010000007">
    <property type="protein sequence ID" value="KAK8575135.1"/>
    <property type="molecule type" value="Genomic_DNA"/>
</dbReference>
<feature type="region of interest" description="Disordered" evidence="1">
    <location>
        <begin position="45"/>
        <end position="69"/>
    </location>
</feature>
<keyword evidence="3" id="KW-1185">Reference proteome</keyword>
<accession>A0ABR2F9X4</accession>
<feature type="compositionally biased region" description="Low complexity" evidence="1">
    <location>
        <begin position="51"/>
        <end position="69"/>
    </location>
</feature>
<evidence type="ECO:0000313" key="2">
    <source>
        <dbReference type="EMBL" id="KAK8575135.1"/>
    </source>
</evidence>
<protein>
    <submittedName>
        <fullName evidence="2">Uncharacterized protein</fullName>
    </submittedName>
</protein>
<reference evidence="2 3" key="1">
    <citation type="journal article" date="2024" name="G3 (Bethesda)">
        <title>Genome assembly of Hibiscus sabdariffa L. provides insights into metabolisms of medicinal natural products.</title>
        <authorList>
            <person name="Kim T."/>
        </authorList>
    </citation>
    <scope>NUCLEOTIDE SEQUENCE [LARGE SCALE GENOMIC DNA]</scope>
    <source>
        <strain evidence="2">TK-2024</strain>
        <tissue evidence="2">Old leaves</tissue>
    </source>
</reference>
<organism evidence="2 3">
    <name type="scientific">Hibiscus sabdariffa</name>
    <name type="common">roselle</name>
    <dbReference type="NCBI Taxonomy" id="183260"/>
    <lineage>
        <taxon>Eukaryota</taxon>
        <taxon>Viridiplantae</taxon>
        <taxon>Streptophyta</taxon>
        <taxon>Embryophyta</taxon>
        <taxon>Tracheophyta</taxon>
        <taxon>Spermatophyta</taxon>
        <taxon>Magnoliopsida</taxon>
        <taxon>eudicotyledons</taxon>
        <taxon>Gunneridae</taxon>
        <taxon>Pentapetalae</taxon>
        <taxon>rosids</taxon>
        <taxon>malvids</taxon>
        <taxon>Malvales</taxon>
        <taxon>Malvaceae</taxon>
        <taxon>Malvoideae</taxon>
        <taxon>Hibiscus</taxon>
    </lineage>
</organism>
<sequence>MLSSAFNSEMVPSAAATAEVSIKQSVNVGDSMSNLSGQFVSSEHTATPIESVSPNVSTSVSPNVLSSSVSNKHTEFVSGNKVSGRNIVTPVTVSIPSTTRPARPVRNRQLPQYLQDYQVDVPKARKSSHTISQGIA</sequence>
<comment type="caution">
    <text evidence="2">The sequence shown here is derived from an EMBL/GenBank/DDBJ whole genome shotgun (WGS) entry which is preliminary data.</text>
</comment>
<evidence type="ECO:0000256" key="1">
    <source>
        <dbReference type="SAM" id="MobiDB-lite"/>
    </source>
</evidence>
<dbReference type="Proteomes" id="UP001472677">
    <property type="component" value="Unassembled WGS sequence"/>
</dbReference>